<protein>
    <submittedName>
        <fullName evidence="6">Energy-coupling factor transporter transmembrane protein</fullName>
    </submittedName>
</protein>
<keyword evidence="7" id="KW-1185">Reference proteome</keyword>
<dbReference type="Proteomes" id="UP000286848">
    <property type="component" value="Unassembled WGS sequence"/>
</dbReference>
<feature type="transmembrane region" description="Helical" evidence="5">
    <location>
        <begin position="76"/>
        <end position="96"/>
    </location>
</feature>
<name>A0A401IT36_9LACO</name>
<feature type="transmembrane region" description="Helical" evidence="5">
    <location>
        <begin position="197"/>
        <end position="217"/>
    </location>
</feature>
<evidence type="ECO:0000256" key="3">
    <source>
        <dbReference type="ARBA" id="ARBA00022989"/>
    </source>
</evidence>
<accession>A0A401IT36</accession>
<dbReference type="Pfam" id="PF02361">
    <property type="entry name" value="CbiQ"/>
    <property type="match status" value="1"/>
</dbReference>
<dbReference type="RefSeq" id="WP_124976334.1">
    <property type="nucleotide sequence ID" value="NZ_BFFP01000016.1"/>
</dbReference>
<dbReference type="GO" id="GO:0005886">
    <property type="term" value="C:plasma membrane"/>
    <property type="evidence" value="ECO:0007669"/>
    <property type="project" value="UniProtKB-ARBA"/>
</dbReference>
<keyword evidence="3 5" id="KW-1133">Transmembrane helix</keyword>
<dbReference type="EMBL" id="BFFP01000016">
    <property type="protein sequence ID" value="GBG94692.1"/>
    <property type="molecule type" value="Genomic_DNA"/>
</dbReference>
<dbReference type="AlphaFoldDB" id="A0A401IT36"/>
<dbReference type="InterPro" id="IPR003339">
    <property type="entry name" value="ABC/ECF_trnsptr_transmembrane"/>
</dbReference>
<gene>
    <name evidence="6" type="primary">ecfT</name>
    <name evidence="6" type="ORF">LFYK43_11510</name>
</gene>
<proteinExistence type="predicted"/>
<evidence type="ECO:0000313" key="7">
    <source>
        <dbReference type="Proteomes" id="UP000286848"/>
    </source>
</evidence>
<reference evidence="6 7" key="1">
    <citation type="journal article" date="2019" name="Int. J. Syst. Evol. Microbiol.">
        <title>Lactobacillus salitolerans sp. nov., a novel lactic acid bacterium isolated from spent mushroom substrates.</title>
        <authorList>
            <person name="Tohno M."/>
            <person name="Tanizawa Y."/>
            <person name="Kojima Y."/>
            <person name="Sakamoto M."/>
            <person name="Nakamura Y."/>
            <person name="Ohkuma M."/>
            <person name="Kobayashi H."/>
        </authorList>
    </citation>
    <scope>NUCLEOTIDE SEQUENCE [LARGE SCALE GENOMIC DNA]</scope>
    <source>
        <strain evidence="6 7">YK43</strain>
    </source>
</reference>
<evidence type="ECO:0000313" key="6">
    <source>
        <dbReference type="EMBL" id="GBG94692.1"/>
    </source>
</evidence>
<keyword evidence="2 5" id="KW-0812">Transmembrane</keyword>
<sequence length="218" mass="24511">MNPTVLLAVVLVCGIELSFARVITANLLVIIVGVVVLVYKHAGWRTYLRLLLVPLLPALGVWFSMAYFAVDHQLHYAWVLATRIYAYSFLGAIFTFSTTVSRTLASLEQNAHLPTTFVYGMLAALNFVPKIRSEVTTIKASAQMRGITLHFWSPQLMFKGILAALKWSESLAEAMTSHGFAENQPRTHYLVIQIPKWNYFAAILTLAIFQIFIFSAWP</sequence>
<evidence type="ECO:0000256" key="4">
    <source>
        <dbReference type="ARBA" id="ARBA00023136"/>
    </source>
</evidence>
<comment type="subcellular location">
    <subcellularLocation>
        <location evidence="1">Membrane</location>
        <topology evidence="1">Multi-pass membrane protein</topology>
    </subcellularLocation>
</comment>
<feature type="transmembrane region" description="Helical" evidence="5">
    <location>
        <begin position="6"/>
        <end position="39"/>
    </location>
</feature>
<comment type="caution">
    <text evidence="6">The sequence shown here is derived from an EMBL/GenBank/DDBJ whole genome shotgun (WGS) entry which is preliminary data.</text>
</comment>
<dbReference type="CDD" id="cd16914">
    <property type="entry name" value="EcfT"/>
    <property type="match status" value="1"/>
</dbReference>
<evidence type="ECO:0000256" key="5">
    <source>
        <dbReference type="SAM" id="Phobius"/>
    </source>
</evidence>
<keyword evidence="4 5" id="KW-0472">Membrane</keyword>
<feature type="transmembrane region" description="Helical" evidence="5">
    <location>
        <begin position="51"/>
        <end position="70"/>
    </location>
</feature>
<evidence type="ECO:0000256" key="1">
    <source>
        <dbReference type="ARBA" id="ARBA00004141"/>
    </source>
</evidence>
<dbReference type="OrthoDB" id="92887at2"/>
<evidence type="ECO:0000256" key="2">
    <source>
        <dbReference type="ARBA" id="ARBA00022692"/>
    </source>
</evidence>
<organism evidence="6 7">
    <name type="scientific">Ligilactobacillus salitolerans</name>
    <dbReference type="NCBI Taxonomy" id="1808352"/>
    <lineage>
        <taxon>Bacteria</taxon>
        <taxon>Bacillati</taxon>
        <taxon>Bacillota</taxon>
        <taxon>Bacilli</taxon>
        <taxon>Lactobacillales</taxon>
        <taxon>Lactobacillaceae</taxon>
        <taxon>Ligilactobacillus</taxon>
    </lineage>
</organism>